<proteinExistence type="predicted"/>
<feature type="non-terminal residue" evidence="1">
    <location>
        <position position="1"/>
    </location>
</feature>
<protein>
    <submittedName>
        <fullName evidence="1">Uncharacterized protein</fullName>
    </submittedName>
</protein>
<accession>X1PJG3</accession>
<evidence type="ECO:0000313" key="1">
    <source>
        <dbReference type="EMBL" id="GAI56442.1"/>
    </source>
</evidence>
<dbReference type="AlphaFoldDB" id="X1PJG3"/>
<dbReference type="EMBL" id="BARV01035359">
    <property type="protein sequence ID" value="GAI56442.1"/>
    <property type="molecule type" value="Genomic_DNA"/>
</dbReference>
<name>X1PJG3_9ZZZZ</name>
<reference evidence="1" key="1">
    <citation type="journal article" date="2014" name="Front. Microbiol.">
        <title>High frequency of phylogenetically diverse reductive dehalogenase-homologous genes in deep subseafloor sedimentary metagenomes.</title>
        <authorList>
            <person name="Kawai M."/>
            <person name="Futagami T."/>
            <person name="Toyoda A."/>
            <person name="Takaki Y."/>
            <person name="Nishi S."/>
            <person name="Hori S."/>
            <person name="Arai W."/>
            <person name="Tsubouchi T."/>
            <person name="Morono Y."/>
            <person name="Uchiyama I."/>
            <person name="Ito T."/>
            <person name="Fujiyama A."/>
            <person name="Inagaki F."/>
            <person name="Takami H."/>
        </authorList>
    </citation>
    <scope>NUCLEOTIDE SEQUENCE</scope>
    <source>
        <strain evidence="1">Expedition CK06-06</strain>
    </source>
</reference>
<gene>
    <name evidence="1" type="ORF">S06H3_55192</name>
</gene>
<organism evidence="1">
    <name type="scientific">marine sediment metagenome</name>
    <dbReference type="NCBI Taxonomy" id="412755"/>
    <lineage>
        <taxon>unclassified sequences</taxon>
        <taxon>metagenomes</taxon>
        <taxon>ecological metagenomes</taxon>
    </lineage>
</organism>
<comment type="caution">
    <text evidence="1">The sequence shown here is derived from an EMBL/GenBank/DDBJ whole genome shotgun (WGS) entry which is preliminary data.</text>
</comment>
<sequence>QVETSLSDGLLRTIAELPVDAVLVAGEQAEGYFLTWHHLMLFRRFASLLPKPLLVSIPSNVAANELQALWNAGVDGVIVTVGAGQPAGGLKGLRQAIDKLTFPSSRKRGKVEALLPQISRETDVVTEEEEE</sequence>